<keyword evidence="2" id="KW-0472">Membrane</keyword>
<dbReference type="EMBL" id="JBITPR010000066">
    <property type="protein sequence ID" value="MFI7876018.1"/>
    <property type="molecule type" value="Genomic_DNA"/>
</dbReference>
<keyword evidence="4" id="KW-1185">Reference proteome</keyword>
<organism evidence="3 4">
    <name type="scientific">Streptomyces salinarius</name>
    <dbReference type="NCBI Taxonomy" id="2762598"/>
    <lineage>
        <taxon>Bacteria</taxon>
        <taxon>Bacillati</taxon>
        <taxon>Actinomycetota</taxon>
        <taxon>Actinomycetes</taxon>
        <taxon>Kitasatosporales</taxon>
        <taxon>Streptomycetaceae</taxon>
        <taxon>Streptomyces</taxon>
    </lineage>
</organism>
<keyword evidence="2" id="KW-0812">Transmembrane</keyword>
<name>A0ABW8BLT8_9ACTN</name>
<feature type="transmembrane region" description="Helical" evidence="2">
    <location>
        <begin position="6"/>
        <end position="24"/>
    </location>
</feature>
<sequence>MDGELITAIVAVAVSVVGIVYTSVQTKTAKKAAEAAQGQVELMRRQIEAEEEDRFENRGPVFSVERAYTDESDVNVPRALVRIKQGSGPRLVSVVVSATGDGVDGMRNNSDSEHGYSRAPSIDLGTSTPGALHDVYVDLDFDTRKTDVHLTLACVDEAGARWVRPLGTRVEPEPAPPRGQSRRFRG</sequence>
<evidence type="ECO:0000313" key="4">
    <source>
        <dbReference type="Proteomes" id="UP001614264"/>
    </source>
</evidence>
<protein>
    <submittedName>
        <fullName evidence="3">Uncharacterized protein</fullName>
    </submittedName>
</protein>
<evidence type="ECO:0000313" key="3">
    <source>
        <dbReference type="EMBL" id="MFI7876018.1"/>
    </source>
</evidence>
<proteinExistence type="predicted"/>
<feature type="region of interest" description="Disordered" evidence="1">
    <location>
        <begin position="165"/>
        <end position="186"/>
    </location>
</feature>
<dbReference type="Proteomes" id="UP001614264">
    <property type="component" value="Unassembled WGS sequence"/>
</dbReference>
<comment type="caution">
    <text evidence="3">The sequence shown here is derived from an EMBL/GenBank/DDBJ whole genome shotgun (WGS) entry which is preliminary data.</text>
</comment>
<accession>A0ABW8BLT8</accession>
<dbReference type="RefSeq" id="WP_176156332.1">
    <property type="nucleotide sequence ID" value="NZ_JBITPR010000066.1"/>
</dbReference>
<reference evidence="3 4" key="1">
    <citation type="submission" date="2024-07" db="EMBL/GenBank/DDBJ databases">
        <title>Whole genome sequencing of Prodigiosin pigment-producing Streptomyces salinarius isolated from rhizosphere soil of Arachis hypogaea.</title>
        <authorList>
            <person name="Vidhya A."/>
            <person name="Ramya S."/>
        </authorList>
    </citation>
    <scope>NUCLEOTIDE SEQUENCE [LARGE SCALE GENOMIC DNA]</scope>
    <source>
        <strain evidence="3 4">VRMG2420</strain>
    </source>
</reference>
<feature type="region of interest" description="Disordered" evidence="1">
    <location>
        <begin position="103"/>
        <end position="127"/>
    </location>
</feature>
<evidence type="ECO:0000256" key="2">
    <source>
        <dbReference type="SAM" id="Phobius"/>
    </source>
</evidence>
<gene>
    <name evidence="3" type="ORF">AB4829_36170</name>
</gene>
<keyword evidence="2" id="KW-1133">Transmembrane helix</keyword>
<evidence type="ECO:0000256" key="1">
    <source>
        <dbReference type="SAM" id="MobiDB-lite"/>
    </source>
</evidence>